<dbReference type="SUPFAM" id="SSF103473">
    <property type="entry name" value="MFS general substrate transporter"/>
    <property type="match status" value="1"/>
</dbReference>
<dbReference type="PANTHER" id="PTHR48020:SF49">
    <property type="entry name" value="SUGAR TRANSPORTER"/>
    <property type="match status" value="1"/>
</dbReference>
<evidence type="ECO:0000256" key="6">
    <source>
        <dbReference type="ARBA" id="ARBA00022847"/>
    </source>
</evidence>
<evidence type="ECO:0000256" key="4">
    <source>
        <dbReference type="ARBA" id="ARBA00022597"/>
    </source>
</evidence>
<dbReference type="NCBIfam" id="TIGR00879">
    <property type="entry name" value="SP"/>
    <property type="match status" value="1"/>
</dbReference>
<dbReference type="EMBL" id="JBBPBK010000004">
    <property type="protein sequence ID" value="KAK9287565.1"/>
    <property type="molecule type" value="Genomic_DNA"/>
</dbReference>
<proteinExistence type="inferred from homology"/>
<dbReference type="Proteomes" id="UP001415857">
    <property type="component" value="Unassembled WGS sequence"/>
</dbReference>
<reference evidence="12 13" key="1">
    <citation type="journal article" date="2024" name="Plant J.">
        <title>Genome sequences and population genomics reveal climatic adaptation and genomic divergence between two closely related sweetgum species.</title>
        <authorList>
            <person name="Xu W.Q."/>
            <person name="Ren C.Q."/>
            <person name="Zhang X.Y."/>
            <person name="Comes H.P."/>
            <person name="Liu X.H."/>
            <person name="Li Y.G."/>
            <person name="Kettle C.J."/>
            <person name="Jalonen R."/>
            <person name="Gaisberger H."/>
            <person name="Ma Y.Z."/>
            <person name="Qiu Y.X."/>
        </authorList>
    </citation>
    <scope>NUCLEOTIDE SEQUENCE [LARGE SCALE GENOMIC DNA]</scope>
    <source>
        <strain evidence="12">Hangzhou</strain>
    </source>
</reference>
<dbReference type="PRINTS" id="PR00171">
    <property type="entry name" value="SUGRTRNSPORT"/>
</dbReference>
<feature type="transmembrane region" description="Helical" evidence="10">
    <location>
        <begin position="96"/>
        <end position="114"/>
    </location>
</feature>
<feature type="transmembrane region" description="Helical" evidence="10">
    <location>
        <begin position="184"/>
        <end position="207"/>
    </location>
</feature>
<feature type="transmembrane region" description="Helical" evidence="10">
    <location>
        <begin position="154"/>
        <end position="172"/>
    </location>
</feature>
<keyword evidence="8 10" id="KW-0472">Membrane</keyword>
<keyword evidence="3 9" id="KW-0813">Transport</keyword>
<sequence>MADQEAENDAIAGQPQNPIQDFEANSTRNKYAFSCAVLVSMTSILLGYNIGVMSGAAIFIEDDLKITHLEVEILVAGIAGMNPFTGSTADWIGRRYTVFFASVIVFIGALLMIVADDYPFLMVGLFVAGVGFSYVFMIAPLYITEVSPASTRGFLTSFPELFINIGVLIGYASSYSFSKLPDYLGWRFMLGVAVIPSVLVAIGVLALPESPRWLVMQGRIGDARRVLYEISDSDSEANIRLADIKAAAGIPENSTDDVVQVPKRSHVASVWKAMFLHPTHRHIFIAAVGINFFQQSSGIDVVVSYGPIIFEIAGIKKGNEKLLATMVVGSVKTLLTLVATYGLDKIGRRPLLLNSVAGMIVSLVGLGIRLTIMDLSHENQTWAIALCMTSLSSYVAFYSIGMGPITSVYTTEIFPSMLRAQGASMGVVVNRLTGGVLLMTFMRLYKAITIGGAFFCFAGMAFVAWVFFYMVLPETRGKTLEEMETLLGNWDICIGRC</sequence>
<dbReference type="FunFam" id="1.20.1250.20:FF:000025">
    <property type="entry name" value="probable polyol transporter 4"/>
    <property type="match status" value="1"/>
</dbReference>
<keyword evidence="5 10" id="KW-0812">Transmembrane</keyword>
<dbReference type="GO" id="GO:0015293">
    <property type="term" value="F:symporter activity"/>
    <property type="evidence" value="ECO:0007669"/>
    <property type="project" value="UniProtKB-KW"/>
</dbReference>
<evidence type="ECO:0000256" key="10">
    <source>
        <dbReference type="SAM" id="Phobius"/>
    </source>
</evidence>
<comment type="similarity">
    <text evidence="2 9">Belongs to the major facilitator superfamily. Sugar transporter (TC 2.A.1.1) family.</text>
</comment>
<evidence type="ECO:0000256" key="8">
    <source>
        <dbReference type="ARBA" id="ARBA00023136"/>
    </source>
</evidence>
<gene>
    <name evidence="12" type="ORF">L1049_015986</name>
</gene>
<comment type="caution">
    <text evidence="12">The sequence shown here is derived from an EMBL/GenBank/DDBJ whole genome shotgun (WGS) entry which is preliminary data.</text>
</comment>
<dbReference type="InterPro" id="IPR050814">
    <property type="entry name" value="Myo-inositol_Transporter"/>
</dbReference>
<keyword evidence="13" id="KW-1185">Reference proteome</keyword>
<evidence type="ECO:0000256" key="2">
    <source>
        <dbReference type="ARBA" id="ARBA00010992"/>
    </source>
</evidence>
<evidence type="ECO:0000313" key="13">
    <source>
        <dbReference type="Proteomes" id="UP001415857"/>
    </source>
</evidence>
<dbReference type="PANTHER" id="PTHR48020">
    <property type="entry name" value="PROTON MYO-INOSITOL COTRANSPORTER"/>
    <property type="match status" value="1"/>
</dbReference>
<keyword evidence="6" id="KW-0769">Symport</keyword>
<keyword evidence="4" id="KW-0762">Sugar transport</keyword>
<dbReference type="InterPro" id="IPR005828">
    <property type="entry name" value="MFS_sugar_transport-like"/>
</dbReference>
<dbReference type="AlphaFoldDB" id="A0AAP0RYJ1"/>
<dbReference type="PROSITE" id="PS50850">
    <property type="entry name" value="MFS"/>
    <property type="match status" value="1"/>
</dbReference>
<dbReference type="InterPro" id="IPR020846">
    <property type="entry name" value="MFS_dom"/>
</dbReference>
<comment type="subcellular location">
    <subcellularLocation>
        <location evidence="1">Membrane</location>
        <topology evidence="1">Multi-pass membrane protein</topology>
    </subcellularLocation>
</comment>
<feature type="transmembrane region" description="Helical" evidence="10">
    <location>
        <begin position="448"/>
        <end position="472"/>
    </location>
</feature>
<dbReference type="Gene3D" id="1.20.1250.20">
    <property type="entry name" value="MFS general substrate transporter like domains"/>
    <property type="match status" value="1"/>
</dbReference>
<name>A0AAP0RYJ1_LIQFO</name>
<keyword evidence="7 10" id="KW-1133">Transmembrane helix</keyword>
<dbReference type="GO" id="GO:0016020">
    <property type="term" value="C:membrane"/>
    <property type="evidence" value="ECO:0007669"/>
    <property type="project" value="UniProtKB-SubCell"/>
</dbReference>
<protein>
    <recommendedName>
        <fullName evidence="11">Major facilitator superfamily (MFS) profile domain-containing protein</fullName>
    </recommendedName>
</protein>
<accession>A0AAP0RYJ1</accession>
<evidence type="ECO:0000256" key="9">
    <source>
        <dbReference type="RuleBase" id="RU003346"/>
    </source>
</evidence>
<evidence type="ECO:0000256" key="3">
    <source>
        <dbReference type="ARBA" id="ARBA00022448"/>
    </source>
</evidence>
<feature type="transmembrane region" description="Helical" evidence="10">
    <location>
        <begin position="31"/>
        <end position="60"/>
    </location>
</feature>
<dbReference type="InterPro" id="IPR036259">
    <property type="entry name" value="MFS_trans_sf"/>
</dbReference>
<feature type="transmembrane region" description="Helical" evidence="10">
    <location>
        <begin position="120"/>
        <end position="142"/>
    </location>
</feature>
<dbReference type="InterPro" id="IPR003663">
    <property type="entry name" value="Sugar/inositol_transpt"/>
</dbReference>
<organism evidence="12 13">
    <name type="scientific">Liquidambar formosana</name>
    <name type="common">Formosan gum</name>
    <dbReference type="NCBI Taxonomy" id="63359"/>
    <lineage>
        <taxon>Eukaryota</taxon>
        <taxon>Viridiplantae</taxon>
        <taxon>Streptophyta</taxon>
        <taxon>Embryophyta</taxon>
        <taxon>Tracheophyta</taxon>
        <taxon>Spermatophyta</taxon>
        <taxon>Magnoliopsida</taxon>
        <taxon>eudicotyledons</taxon>
        <taxon>Gunneridae</taxon>
        <taxon>Pentapetalae</taxon>
        <taxon>Saxifragales</taxon>
        <taxon>Altingiaceae</taxon>
        <taxon>Liquidambar</taxon>
    </lineage>
</organism>
<dbReference type="Pfam" id="PF00083">
    <property type="entry name" value="Sugar_tr"/>
    <property type="match status" value="1"/>
</dbReference>
<feature type="transmembrane region" description="Helical" evidence="10">
    <location>
        <begin position="322"/>
        <end position="339"/>
    </location>
</feature>
<evidence type="ECO:0000259" key="11">
    <source>
        <dbReference type="PROSITE" id="PS50850"/>
    </source>
</evidence>
<feature type="transmembrane region" description="Helical" evidence="10">
    <location>
        <begin position="351"/>
        <end position="370"/>
    </location>
</feature>
<feature type="transmembrane region" description="Helical" evidence="10">
    <location>
        <begin position="382"/>
        <end position="400"/>
    </location>
</feature>
<feature type="domain" description="Major facilitator superfamily (MFS) profile" evidence="11">
    <location>
        <begin position="35"/>
        <end position="476"/>
    </location>
</feature>
<evidence type="ECO:0000256" key="1">
    <source>
        <dbReference type="ARBA" id="ARBA00004141"/>
    </source>
</evidence>
<evidence type="ECO:0000313" key="12">
    <source>
        <dbReference type="EMBL" id="KAK9287565.1"/>
    </source>
</evidence>
<evidence type="ECO:0000256" key="7">
    <source>
        <dbReference type="ARBA" id="ARBA00022989"/>
    </source>
</evidence>
<evidence type="ECO:0000256" key="5">
    <source>
        <dbReference type="ARBA" id="ARBA00022692"/>
    </source>
</evidence>